<comment type="caution">
    <text evidence="10">The sequence shown here is derived from an EMBL/GenBank/DDBJ whole genome shotgun (WGS) entry which is preliminary data.</text>
</comment>
<dbReference type="Pfam" id="PF03367">
    <property type="entry name" value="Zn_ribbon_ZPR1"/>
    <property type="match status" value="2"/>
</dbReference>
<dbReference type="Pfam" id="PF22794">
    <property type="entry name" value="jr-ZPR1"/>
    <property type="match status" value="2"/>
</dbReference>
<organism evidence="10 11">
    <name type="scientific">Neocallimastix californiae</name>
    <dbReference type="NCBI Taxonomy" id="1754190"/>
    <lineage>
        <taxon>Eukaryota</taxon>
        <taxon>Fungi</taxon>
        <taxon>Fungi incertae sedis</taxon>
        <taxon>Chytridiomycota</taxon>
        <taxon>Chytridiomycota incertae sedis</taxon>
        <taxon>Neocallimastigomycetes</taxon>
        <taxon>Neocallimastigales</taxon>
        <taxon>Neocallimastigaceae</taxon>
        <taxon>Neocallimastix</taxon>
    </lineage>
</organism>
<evidence type="ECO:0000256" key="4">
    <source>
        <dbReference type="ARBA" id="ARBA00022737"/>
    </source>
</evidence>
<dbReference type="STRING" id="1754190.A0A1Y2DRH1"/>
<keyword evidence="5" id="KW-0863">Zinc-finger</keyword>
<dbReference type="PANTHER" id="PTHR10876">
    <property type="entry name" value="ZINC FINGER PROTEIN ZPR1"/>
    <property type="match status" value="1"/>
</dbReference>
<dbReference type="InterPro" id="IPR004457">
    <property type="entry name" value="Znf_ZPR1"/>
</dbReference>
<evidence type="ECO:0000256" key="8">
    <source>
        <dbReference type="ARBA" id="ARBA00054139"/>
    </source>
</evidence>
<comment type="function">
    <text evidence="8">Acts as a protein folding chaperone for elongation factor 1-alpha.</text>
</comment>
<protein>
    <submittedName>
        <fullName evidence="10">Zf-ZPR1-domain-containing protein</fullName>
    </submittedName>
</protein>
<dbReference type="EMBL" id="MCOG01000059">
    <property type="protein sequence ID" value="ORY61872.1"/>
    <property type="molecule type" value="Genomic_DNA"/>
</dbReference>
<dbReference type="InterPro" id="IPR056180">
    <property type="entry name" value="ZPR1_jr_dom"/>
</dbReference>
<dbReference type="Proteomes" id="UP000193920">
    <property type="component" value="Unassembled WGS sequence"/>
</dbReference>
<dbReference type="OrthoDB" id="308464at2759"/>
<dbReference type="FunFam" id="2.60.120.1040:FF:000001">
    <property type="entry name" value="Zinc finger protein ZPR1"/>
    <property type="match status" value="1"/>
</dbReference>
<dbReference type="InterPro" id="IPR042452">
    <property type="entry name" value="ZPR1_Znf1/2"/>
</dbReference>
<dbReference type="Gene3D" id="2.60.120.1040">
    <property type="entry name" value="ZPR1, A/B domain"/>
    <property type="match status" value="2"/>
</dbReference>
<accession>A0A1Y2DRH1</accession>
<comment type="similarity">
    <text evidence="2">Belongs to the ZPR1 family.</text>
</comment>
<keyword evidence="4" id="KW-0677">Repeat</keyword>
<keyword evidence="3" id="KW-0479">Metal-binding</keyword>
<dbReference type="GO" id="GO:0005634">
    <property type="term" value="C:nucleus"/>
    <property type="evidence" value="ECO:0007669"/>
    <property type="project" value="UniProtKB-SubCell"/>
</dbReference>
<dbReference type="AlphaFoldDB" id="A0A1Y2DRH1"/>
<keyword evidence="7" id="KW-0539">Nucleus</keyword>
<evidence type="ECO:0000259" key="9">
    <source>
        <dbReference type="SMART" id="SM00709"/>
    </source>
</evidence>
<evidence type="ECO:0000256" key="5">
    <source>
        <dbReference type="ARBA" id="ARBA00022771"/>
    </source>
</evidence>
<dbReference type="InterPro" id="IPR042451">
    <property type="entry name" value="ZPR1_A/B_dom"/>
</dbReference>
<dbReference type="Gene3D" id="2.20.25.420">
    <property type="entry name" value="ZPR1, zinc finger domain"/>
    <property type="match status" value="2"/>
</dbReference>
<reference evidence="10 11" key="1">
    <citation type="submission" date="2016-08" db="EMBL/GenBank/DDBJ databases">
        <title>A Parts List for Fungal Cellulosomes Revealed by Comparative Genomics.</title>
        <authorList>
            <consortium name="DOE Joint Genome Institute"/>
            <person name="Haitjema C.H."/>
            <person name="Gilmore S.P."/>
            <person name="Henske J.K."/>
            <person name="Solomon K.V."/>
            <person name="De Groot R."/>
            <person name="Kuo A."/>
            <person name="Mondo S.J."/>
            <person name="Salamov A.A."/>
            <person name="Labutti K."/>
            <person name="Zhao Z."/>
            <person name="Chiniquy J."/>
            <person name="Barry K."/>
            <person name="Brewer H.M."/>
            <person name="Purvine S.O."/>
            <person name="Wright A.T."/>
            <person name="Boxma B."/>
            <person name="Van Alen T."/>
            <person name="Hackstein J.H."/>
            <person name="Baker S.E."/>
            <person name="Grigoriev I.V."/>
            <person name="O'Malley M.A."/>
        </authorList>
    </citation>
    <scope>NUCLEOTIDE SEQUENCE [LARGE SCALE GENOMIC DNA]</scope>
    <source>
        <strain evidence="10 11">G1</strain>
    </source>
</reference>
<keyword evidence="11" id="KW-1185">Reference proteome</keyword>
<gene>
    <name evidence="10" type="ORF">LY90DRAFT_454076</name>
</gene>
<feature type="domain" description="Zinc finger ZPR1-type" evidence="9">
    <location>
        <begin position="23"/>
        <end position="181"/>
    </location>
</feature>
<feature type="domain" description="Zinc finger ZPR1-type" evidence="9">
    <location>
        <begin position="239"/>
        <end position="399"/>
    </location>
</feature>
<dbReference type="SMART" id="SM00709">
    <property type="entry name" value="Zpr1"/>
    <property type="match status" value="2"/>
</dbReference>
<evidence type="ECO:0000256" key="1">
    <source>
        <dbReference type="ARBA" id="ARBA00004123"/>
    </source>
</evidence>
<name>A0A1Y2DRH1_9FUNG</name>
<evidence type="ECO:0000313" key="10">
    <source>
        <dbReference type="EMBL" id="ORY61872.1"/>
    </source>
</evidence>
<dbReference type="GO" id="GO:0008270">
    <property type="term" value="F:zinc ion binding"/>
    <property type="evidence" value="ECO:0007669"/>
    <property type="project" value="UniProtKB-KW"/>
</dbReference>
<dbReference type="FunFam" id="2.20.25.420:FF:000001">
    <property type="entry name" value="Zinc finger protein ZPR1"/>
    <property type="match status" value="1"/>
</dbReference>
<dbReference type="NCBIfam" id="TIGR00310">
    <property type="entry name" value="ZPR1_znf"/>
    <property type="match status" value="2"/>
</dbReference>
<evidence type="ECO:0000256" key="6">
    <source>
        <dbReference type="ARBA" id="ARBA00022833"/>
    </source>
</evidence>
<sequence>MTQQPEPIILELNPDQGCTEIESLCMNCRENGITRLLLTKIPYFREVIIMAFECPHCGFRNNEVQSASEISETGVHCTCQIKNSKDLSRQVLKAETATARIDELDFEIPAGAQRGVLTTIEGILTKAIEGLSQEQPVRKYMDENLYNKIQAIIDKLTIYRDAKEPFTFILDDPTGNSFLENLNAPAIDPQLEVRHYVRTKEQNEALGVVAAANPEVEKEEEEKKDNINIDVDEVMHFDATCPSCKAPCSTRMHLLNIPHFKEVVIMATTCDSCGYKSNEVKAGGAIAPKGKKITLKMTDEEDLSRDILKSETCALKIPEINLELTYGTLGGRFTTVEGLLDQIYDELDTKTPFTKGDSVTPERKHKFSDFLHKLDEVKEMKREFTLILDDPLSNSYLQNIYAPDPDPNMTIEEYERTFQQNEDFGINDMVVENYNEKGERINPVKNTEQKVEQKAE</sequence>
<evidence type="ECO:0000256" key="7">
    <source>
        <dbReference type="ARBA" id="ARBA00023242"/>
    </source>
</evidence>
<evidence type="ECO:0000256" key="3">
    <source>
        <dbReference type="ARBA" id="ARBA00022723"/>
    </source>
</evidence>
<evidence type="ECO:0000256" key="2">
    <source>
        <dbReference type="ARBA" id="ARBA00008354"/>
    </source>
</evidence>
<dbReference type="FunFam" id="2.60.120.1040:FF:000003">
    <property type="entry name" value="Zinc finger protein zpr1"/>
    <property type="match status" value="1"/>
</dbReference>
<dbReference type="PANTHER" id="PTHR10876:SF0">
    <property type="entry name" value="ZINC FINGER PROTEIN ZPR1"/>
    <property type="match status" value="1"/>
</dbReference>
<dbReference type="InterPro" id="IPR040141">
    <property type="entry name" value="ZPR1"/>
</dbReference>
<keyword evidence="6" id="KW-0862">Zinc</keyword>
<proteinExistence type="inferred from homology"/>
<comment type="subcellular location">
    <subcellularLocation>
        <location evidence="1">Nucleus</location>
    </subcellularLocation>
</comment>
<evidence type="ECO:0000313" key="11">
    <source>
        <dbReference type="Proteomes" id="UP000193920"/>
    </source>
</evidence>
<dbReference type="FunFam" id="2.20.25.420:FF:000002">
    <property type="entry name" value="Zinc finger protein ZPR1"/>
    <property type="match status" value="1"/>
</dbReference>